<dbReference type="PANTHER" id="PTHR31270:SF1">
    <property type="entry name" value="GLUTAMINYL-PEPTIDE CYCLOTRANSFERASE"/>
    <property type="match status" value="1"/>
</dbReference>
<dbReference type="GO" id="GO:0016603">
    <property type="term" value="F:glutaminyl-peptide cyclotransferase activity"/>
    <property type="evidence" value="ECO:0007669"/>
    <property type="project" value="InterPro"/>
</dbReference>
<organism evidence="2 3">
    <name type="scientific">Gillisia limnaea (strain DSM 15749 / LMG 21470 / R-8282)</name>
    <dbReference type="NCBI Taxonomy" id="865937"/>
    <lineage>
        <taxon>Bacteria</taxon>
        <taxon>Pseudomonadati</taxon>
        <taxon>Bacteroidota</taxon>
        <taxon>Flavobacteriia</taxon>
        <taxon>Flavobacteriales</taxon>
        <taxon>Flavobacteriaceae</taxon>
        <taxon>Gillisia</taxon>
    </lineage>
</organism>
<accession>H2BTT8</accession>
<dbReference type="InterPro" id="IPR011044">
    <property type="entry name" value="Quino_amine_DH_bsu"/>
</dbReference>
<evidence type="ECO:0000256" key="1">
    <source>
        <dbReference type="SAM" id="SignalP"/>
    </source>
</evidence>
<sequence length="350" mass="39800">MKNLNLLLLFLLSLTLISCGSNSGKKISDFSLSLIDSNAEFQLGETLEVAVKNPKNREIDSVQFYFEDHLLEKSDKTSASLQLKDQKLGNQNIQALVYSEGKTDSIQISLKVFNNNPPEIYTYKIINTYPHDQNAYTQGLEFYKDTLYESTGQYGNSSLRKTNFETGEILKKVDLADRYFGEGISILNDKIYQLTWNEGEGLIYDIADLNQITSFKYNQSKEGWGLTNDGEKFYKSDGTEKIWILNGTTLAEESFIQPTTHRSISTQLNELEWIEGKIYANTYQKDGVAIINPKNGAIEGLINFKGLRDKVTQHPDLDVLNGIAYNPNNKKIYVTGKNWDKLFEVEIIKK</sequence>
<dbReference type="InterPro" id="IPR015943">
    <property type="entry name" value="WD40/YVTN_repeat-like_dom_sf"/>
</dbReference>
<dbReference type="STRING" id="865937.Gilli_3145"/>
<dbReference type="AlphaFoldDB" id="H2BTT8"/>
<proteinExistence type="predicted"/>
<dbReference type="PROSITE" id="PS51257">
    <property type="entry name" value="PROKAR_LIPOPROTEIN"/>
    <property type="match status" value="1"/>
</dbReference>
<feature type="chain" id="PRO_5005682786" evidence="1">
    <location>
        <begin position="24"/>
        <end position="350"/>
    </location>
</feature>
<evidence type="ECO:0000313" key="2">
    <source>
        <dbReference type="EMBL" id="EHQ03752.1"/>
    </source>
</evidence>
<keyword evidence="2" id="KW-0808">Transferase</keyword>
<dbReference type="EMBL" id="JH594606">
    <property type="protein sequence ID" value="EHQ03752.1"/>
    <property type="molecule type" value="Genomic_DNA"/>
</dbReference>
<gene>
    <name evidence="2" type="ORF">Gilli_3145</name>
</gene>
<dbReference type="Proteomes" id="UP000003844">
    <property type="component" value="Unassembled WGS sequence"/>
</dbReference>
<protein>
    <submittedName>
        <fullName evidence="2">Glutamine cyclotransferase</fullName>
    </submittedName>
</protein>
<evidence type="ECO:0000313" key="3">
    <source>
        <dbReference type="Proteomes" id="UP000003844"/>
    </source>
</evidence>
<dbReference type="Gene3D" id="2.130.10.10">
    <property type="entry name" value="YVTN repeat-like/Quinoprotein amine dehydrogenase"/>
    <property type="match status" value="1"/>
</dbReference>
<reference evidence="3" key="1">
    <citation type="journal article" date="2012" name="Stand. Genomic Sci.">
        <title>Genome sequence of the Antarctic rhodopsins-containing flavobacterium Gillisia limnaea type strain (R-8282(T)).</title>
        <authorList>
            <person name="Riedel T."/>
            <person name="Held B."/>
            <person name="Nolan M."/>
            <person name="Lucas S."/>
            <person name="Lapidus A."/>
            <person name="Tice H."/>
            <person name="Del Rio T.G."/>
            <person name="Cheng J.F."/>
            <person name="Han C."/>
            <person name="Tapia R."/>
            <person name="Goodwin L.A."/>
            <person name="Pitluck S."/>
            <person name="Liolios K."/>
            <person name="Mavromatis K."/>
            <person name="Pagani I."/>
            <person name="Ivanova N."/>
            <person name="Mikhailova N."/>
            <person name="Pati A."/>
            <person name="Chen A."/>
            <person name="Palaniappan K."/>
            <person name="Land M."/>
            <person name="Rohde M."/>
            <person name="Tindall B.J."/>
            <person name="Detter J.C."/>
            <person name="Goker M."/>
            <person name="Bristow J."/>
            <person name="Eisen J.A."/>
            <person name="Markowitz V."/>
            <person name="Hugenholtz P."/>
            <person name="Kyrpides N.C."/>
            <person name="Klenk H.P."/>
            <person name="Woyke T."/>
        </authorList>
    </citation>
    <scope>NUCLEOTIDE SEQUENCE [LARGE SCALE GENOMIC DNA]</scope>
    <source>
        <strain evidence="3">DSM 15749 / LMG 21470 / R-8282</strain>
    </source>
</reference>
<keyword evidence="1" id="KW-0732">Signal</keyword>
<dbReference type="PANTHER" id="PTHR31270">
    <property type="entry name" value="GLUTAMINYL-PEPTIDE CYCLOTRANSFERASE"/>
    <property type="match status" value="1"/>
</dbReference>
<keyword evidence="3" id="KW-1185">Reference proteome</keyword>
<dbReference type="eggNOG" id="COG3823">
    <property type="taxonomic scope" value="Bacteria"/>
</dbReference>
<dbReference type="RefSeq" id="WP_006990058.1">
    <property type="nucleotide sequence ID" value="NZ_JH594606.1"/>
</dbReference>
<dbReference type="InterPro" id="IPR007788">
    <property type="entry name" value="QCT"/>
</dbReference>
<dbReference type="OrthoDB" id="9783700at2"/>
<dbReference type="SUPFAM" id="SSF50969">
    <property type="entry name" value="YVTN repeat-like/Quinoprotein amine dehydrogenase"/>
    <property type="match status" value="1"/>
</dbReference>
<dbReference type="HOGENOM" id="CLU_060272_0_0_10"/>
<dbReference type="Pfam" id="PF05096">
    <property type="entry name" value="Glu_cyclase_2"/>
    <property type="match status" value="1"/>
</dbReference>
<feature type="signal peptide" evidence="1">
    <location>
        <begin position="1"/>
        <end position="23"/>
    </location>
</feature>
<name>H2BTT8_GILLR</name>